<dbReference type="Proteomes" id="UP000298781">
    <property type="component" value="Chromosome"/>
</dbReference>
<evidence type="ECO:0000313" key="2">
    <source>
        <dbReference type="EMBL" id="QCI67247.1"/>
    </source>
</evidence>
<evidence type="ECO:0000313" key="3">
    <source>
        <dbReference type="Proteomes" id="UP000298781"/>
    </source>
</evidence>
<dbReference type="RefSeq" id="WP_136962681.1">
    <property type="nucleotide sequence ID" value="NZ_CP039690.1"/>
</dbReference>
<feature type="region of interest" description="Disordered" evidence="1">
    <location>
        <begin position="43"/>
        <end position="64"/>
    </location>
</feature>
<proteinExistence type="predicted"/>
<dbReference type="KEGG" id="pstg:E8M01_25260"/>
<reference evidence="2 3" key="1">
    <citation type="submission" date="2019-04" db="EMBL/GenBank/DDBJ databases">
        <title>Phreatobacter aquaticus sp. nov.</title>
        <authorList>
            <person name="Choi A."/>
        </authorList>
    </citation>
    <scope>NUCLEOTIDE SEQUENCE [LARGE SCALE GENOMIC DNA]</scope>
    <source>
        <strain evidence="2 3">KCTC 52518</strain>
    </source>
</reference>
<gene>
    <name evidence="2" type="ORF">E8M01_25260</name>
</gene>
<evidence type="ECO:0000256" key="1">
    <source>
        <dbReference type="SAM" id="MobiDB-lite"/>
    </source>
</evidence>
<feature type="region of interest" description="Disordered" evidence="1">
    <location>
        <begin position="1"/>
        <end position="20"/>
    </location>
</feature>
<sequence>MQRLQDVPAARPGTHLPMRRMTAAATPPIRAARTGPAIALPDRSAEHAAEQEDGDAKCFEKSVT</sequence>
<name>A0A4D7BHG3_9HYPH</name>
<protein>
    <submittedName>
        <fullName evidence="2">Uncharacterized protein</fullName>
    </submittedName>
</protein>
<accession>A0A4D7BHG3</accession>
<dbReference type="EMBL" id="CP039690">
    <property type="protein sequence ID" value="QCI67247.1"/>
    <property type="molecule type" value="Genomic_DNA"/>
</dbReference>
<organism evidence="2 3">
    <name type="scientific">Phreatobacter stygius</name>
    <dbReference type="NCBI Taxonomy" id="1940610"/>
    <lineage>
        <taxon>Bacteria</taxon>
        <taxon>Pseudomonadati</taxon>
        <taxon>Pseudomonadota</taxon>
        <taxon>Alphaproteobacteria</taxon>
        <taxon>Hyphomicrobiales</taxon>
        <taxon>Phreatobacteraceae</taxon>
        <taxon>Phreatobacter</taxon>
    </lineage>
</organism>
<keyword evidence="3" id="KW-1185">Reference proteome</keyword>
<dbReference type="AlphaFoldDB" id="A0A4D7BHG3"/>